<dbReference type="EMBL" id="UINC01183880">
    <property type="protein sequence ID" value="SVD94840.1"/>
    <property type="molecule type" value="Genomic_DNA"/>
</dbReference>
<reference evidence="3" key="1">
    <citation type="submission" date="2018-05" db="EMBL/GenBank/DDBJ databases">
        <authorList>
            <person name="Lanie J.A."/>
            <person name="Ng W.-L."/>
            <person name="Kazmierczak K.M."/>
            <person name="Andrzejewski T.M."/>
            <person name="Davidsen T.M."/>
            <person name="Wayne K.J."/>
            <person name="Tettelin H."/>
            <person name="Glass J.I."/>
            <person name="Rusch D."/>
            <person name="Podicherti R."/>
            <person name="Tsui H.-C.T."/>
            <person name="Winkler M.E."/>
        </authorList>
    </citation>
    <scope>NUCLEOTIDE SEQUENCE</scope>
</reference>
<keyword evidence="1" id="KW-0472">Membrane</keyword>
<sequence>MQVYLTKGGTPQGPFSVGQLRQYMETGHCQATDYACHDGTNWVTIADVPGIAKKAQRLTNVDVLEKISRKKLYLIVGIVTGIALSVSCVLYFVFRTDTESGAASASQIATTGNIFTLTPEEIVSIYDGDTFKIDLAGVHPLFGDDVSVRLFGVDTPEMRGSEDRVKLLAEKARKLTEQALMGAEKIELKNPRRGKYFRIIADVY</sequence>
<keyword evidence="1" id="KW-1133">Transmembrane helix</keyword>
<dbReference type="Gene3D" id="2.40.50.90">
    <property type="match status" value="1"/>
</dbReference>
<feature type="domain" description="TNase-like" evidence="2">
    <location>
        <begin position="148"/>
        <end position="204"/>
    </location>
</feature>
<dbReference type="InterPro" id="IPR035437">
    <property type="entry name" value="SNase_OB-fold_sf"/>
</dbReference>
<keyword evidence="1" id="KW-0812">Transmembrane</keyword>
<protein>
    <recommendedName>
        <fullName evidence="2">TNase-like domain-containing protein</fullName>
    </recommendedName>
</protein>
<gene>
    <name evidence="3" type="ORF">METZ01_LOCUS447694</name>
</gene>
<evidence type="ECO:0000259" key="2">
    <source>
        <dbReference type="Pfam" id="PF00565"/>
    </source>
</evidence>
<accession>A0A382ZHS6</accession>
<dbReference type="SUPFAM" id="SSF50199">
    <property type="entry name" value="Staphylococcal nuclease"/>
    <property type="match status" value="1"/>
</dbReference>
<evidence type="ECO:0000313" key="3">
    <source>
        <dbReference type="EMBL" id="SVD94840.1"/>
    </source>
</evidence>
<dbReference type="Pfam" id="PF00565">
    <property type="entry name" value="SNase"/>
    <property type="match status" value="1"/>
</dbReference>
<evidence type="ECO:0000256" key="1">
    <source>
        <dbReference type="SAM" id="Phobius"/>
    </source>
</evidence>
<dbReference type="AlphaFoldDB" id="A0A382ZHS6"/>
<feature type="non-terminal residue" evidence="3">
    <location>
        <position position="204"/>
    </location>
</feature>
<organism evidence="3">
    <name type="scientific">marine metagenome</name>
    <dbReference type="NCBI Taxonomy" id="408172"/>
    <lineage>
        <taxon>unclassified sequences</taxon>
        <taxon>metagenomes</taxon>
        <taxon>ecological metagenomes</taxon>
    </lineage>
</organism>
<dbReference type="InterPro" id="IPR016071">
    <property type="entry name" value="Staphylococal_nuclease_OB-fold"/>
</dbReference>
<proteinExistence type="predicted"/>
<name>A0A382ZHS6_9ZZZZ</name>
<feature type="transmembrane region" description="Helical" evidence="1">
    <location>
        <begin position="72"/>
        <end position="94"/>
    </location>
</feature>